<dbReference type="Gene3D" id="3.30.200.20">
    <property type="entry name" value="Phosphorylase Kinase, domain 1"/>
    <property type="match status" value="1"/>
</dbReference>
<keyword evidence="1 7" id="KW-0723">Serine/threonine-protein kinase</keyword>
<organism evidence="10 11">
    <name type="scientific">Neocallimastix californiae</name>
    <dbReference type="NCBI Taxonomy" id="1754190"/>
    <lineage>
        <taxon>Eukaryota</taxon>
        <taxon>Fungi</taxon>
        <taxon>Fungi incertae sedis</taxon>
        <taxon>Chytridiomycota</taxon>
        <taxon>Chytridiomycota incertae sedis</taxon>
        <taxon>Neocallimastigomycetes</taxon>
        <taxon>Neocallimastigales</taxon>
        <taxon>Neocallimastigaceae</taxon>
        <taxon>Neocallimastix</taxon>
    </lineage>
</organism>
<name>A0A1Y2FTR1_9FUNG</name>
<protein>
    <submittedName>
        <fullName evidence="10">Pkinase-domain-containing protein</fullName>
    </submittedName>
</protein>
<dbReference type="InterPro" id="IPR017441">
    <property type="entry name" value="Protein_kinase_ATP_BS"/>
</dbReference>
<dbReference type="FunFam" id="3.30.200.20:FF:000131">
    <property type="entry name" value="Dual specificity protein kinase TTK"/>
    <property type="match status" value="1"/>
</dbReference>
<dbReference type="EMBL" id="MCOG01000002">
    <property type="protein sequence ID" value="ORY86576.1"/>
    <property type="molecule type" value="Genomic_DNA"/>
</dbReference>
<dbReference type="PROSITE" id="PS00108">
    <property type="entry name" value="PROTEIN_KINASE_ST"/>
    <property type="match status" value="1"/>
</dbReference>
<dbReference type="GO" id="GO:0004674">
    <property type="term" value="F:protein serine/threonine kinase activity"/>
    <property type="evidence" value="ECO:0007669"/>
    <property type="project" value="UniProtKB-KW"/>
</dbReference>
<dbReference type="InterPro" id="IPR008271">
    <property type="entry name" value="Ser/Thr_kinase_AS"/>
</dbReference>
<keyword evidence="2" id="KW-0808">Transferase</keyword>
<reference evidence="10 11" key="1">
    <citation type="submission" date="2016-08" db="EMBL/GenBank/DDBJ databases">
        <title>A Parts List for Fungal Cellulosomes Revealed by Comparative Genomics.</title>
        <authorList>
            <consortium name="DOE Joint Genome Institute"/>
            <person name="Haitjema C.H."/>
            <person name="Gilmore S.P."/>
            <person name="Henske J.K."/>
            <person name="Solomon K.V."/>
            <person name="De Groot R."/>
            <person name="Kuo A."/>
            <person name="Mondo S.J."/>
            <person name="Salamov A.A."/>
            <person name="Labutti K."/>
            <person name="Zhao Z."/>
            <person name="Chiniquy J."/>
            <person name="Barry K."/>
            <person name="Brewer H.M."/>
            <person name="Purvine S.O."/>
            <person name="Wright A.T."/>
            <person name="Boxma B."/>
            <person name="Van Alen T."/>
            <person name="Hackstein J.H."/>
            <person name="Baker S.E."/>
            <person name="Grigoriev I.V."/>
            <person name="O'Malley M.A."/>
        </authorList>
    </citation>
    <scope>NUCLEOTIDE SEQUENCE [LARGE SCALE GENOMIC DNA]</scope>
    <source>
        <strain evidence="10 11">G1</strain>
    </source>
</reference>
<comment type="caution">
    <text evidence="10">The sequence shown here is derived from an EMBL/GenBank/DDBJ whole genome shotgun (WGS) entry which is preliminary data.</text>
</comment>
<gene>
    <name evidence="10" type="ORF">LY90DRAFT_100266</name>
</gene>
<keyword evidence="4 10" id="KW-0418">Kinase</keyword>
<feature type="compositionally biased region" description="Low complexity" evidence="8">
    <location>
        <begin position="244"/>
        <end position="260"/>
    </location>
</feature>
<evidence type="ECO:0000256" key="3">
    <source>
        <dbReference type="ARBA" id="ARBA00022741"/>
    </source>
</evidence>
<dbReference type="STRING" id="1754190.A0A1Y2FTR1"/>
<dbReference type="GO" id="GO:0000776">
    <property type="term" value="C:kinetochore"/>
    <property type="evidence" value="ECO:0007669"/>
    <property type="project" value="TreeGrafter"/>
</dbReference>
<proteinExistence type="inferred from homology"/>
<evidence type="ECO:0000259" key="9">
    <source>
        <dbReference type="PROSITE" id="PS50011"/>
    </source>
</evidence>
<evidence type="ECO:0000313" key="10">
    <source>
        <dbReference type="EMBL" id="ORY86576.1"/>
    </source>
</evidence>
<evidence type="ECO:0000256" key="6">
    <source>
        <dbReference type="PROSITE-ProRule" id="PRU10141"/>
    </source>
</evidence>
<dbReference type="GO" id="GO:0005524">
    <property type="term" value="F:ATP binding"/>
    <property type="evidence" value="ECO:0007669"/>
    <property type="project" value="UniProtKB-UniRule"/>
</dbReference>
<dbReference type="SUPFAM" id="SSF56112">
    <property type="entry name" value="Protein kinase-like (PK-like)"/>
    <property type="match status" value="1"/>
</dbReference>
<dbReference type="GO" id="GO:0004712">
    <property type="term" value="F:protein serine/threonine/tyrosine kinase activity"/>
    <property type="evidence" value="ECO:0007669"/>
    <property type="project" value="TreeGrafter"/>
</dbReference>
<dbReference type="InterPro" id="IPR000719">
    <property type="entry name" value="Prot_kinase_dom"/>
</dbReference>
<dbReference type="PANTHER" id="PTHR22974:SF21">
    <property type="entry name" value="DUAL SPECIFICITY PROTEIN KINASE TTK"/>
    <property type="match status" value="1"/>
</dbReference>
<dbReference type="GO" id="GO:0034501">
    <property type="term" value="P:protein localization to kinetochore"/>
    <property type="evidence" value="ECO:0007669"/>
    <property type="project" value="TreeGrafter"/>
</dbReference>
<dbReference type="AlphaFoldDB" id="A0A1Y2FTR1"/>
<sequence>MSLQQIGRGGTSKVYKVLSQEGKILALKKIDINGSDKTAFQGYINEINLLNHLKNNSRIIQLMDSEINRDTNSIYMVMECGEIDLARLLQKEGNKISISSIKMYWEQMLKAVHAIHEENIIHSDLKPANFLLVGGALKLIDFGIAKAIPNDTTNIHRETQTGTVNYMSPESISDFNADVDSDQRPDFKISRASDVWSLGCILYQMVYGKPPFFRENTIFKKFKAIVNIKYQIAFSSDRNQFRLESSQNQSSSSSNSNENNGTYNINDFVSSPLIEVMKLCLQREPKKRPTIPQLLQQAFIHAPQVSYNLVYNIVDEMLNYCNKKDDVGKISQVLYEQILKQGSF</sequence>
<dbReference type="InterPro" id="IPR011009">
    <property type="entry name" value="Kinase-like_dom_sf"/>
</dbReference>
<dbReference type="CDD" id="cd14131">
    <property type="entry name" value="PKc_Mps1"/>
    <property type="match status" value="1"/>
</dbReference>
<dbReference type="SMART" id="SM00220">
    <property type="entry name" value="S_TKc"/>
    <property type="match status" value="1"/>
</dbReference>
<keyword evidence="11" id="KW-1185">Reference proteome</keyword>
<feature type="region of interest" description="Disordered" evidence="8">
    <location>
        <begin position="243"/>
        <end position="263"/>
    </location>
</feature>
<evidence type="ECO:0000256" key="7">
    <source>
        <dbReference type="RuleBase" id="RU000304"/>
    </source>
</evidence>
<evidence type="ECO:0000313" key="11">
    <source>
        <dbReference type="Proteomes" id="UP000193920"/>
    </source>
</evidence>
<dbReference type="GO" id="GO:0033316">
    <property type="term" value="P:meiotic spindle assembly checkpoint signaling"/>
    <property type="evidence" value="ECO:0007669"/>
    <property type="project" value="TreeGrafter"/>
</dbReference>
<dbReference type="PANTHER" id="PTHR22974">
    <property type="entry name" value="MIXED LINEAGE PROTEIN KINASE"/>
    <property type="match status" value="1"/>
</dbReference>
<feature type="binding site" evidence="6">
    <location>
        <position position="28"/>
    </location>
    <ligand>
        <name>ATP</name>
        <dbReference type="ChEBI" id="CHEBI:30616"/>
    </ligand>
</feature>
<dbReference type="GO" id="GO:0005634">
    <property type="term" value="C:nucleus"/>
    <property type="evidence" value="ECO:0007669"/>
    <property type="project" value="TreeGrafter"/>
</dbReference>
<dbReference type="GO" id="GO:0007094">
    <property type="term" value="P:mitotic spindle assembly checkpoint signaling"/>
    <property type="evidence" value="ECO:0007669"/>
    <property type="project" value="TreeGrafter"/>
</dbReference>
<dbReference type="PROSITE" id="PS50011">
    <property type="entry name" value="PROTEIN_KINASE_DOM"/>
    <property type="match status" value="1"/>
</dbReference>
<dbReference type="InterPro" id="IPR027084">
    <property type="entry name" value="Mps1_cat"/>
</dbReference>
<dbReference type="GO" id="GO:0098813">
    <property type="term" value="P:nuclear chromosome segregation"/>
    <property type="evidence" value="ECO:0007669"/>
    <property type="project" value="UniProtKB-ARBA"/>
</dbReference>
<evidence type="ECO:0000256" key="2">
    <source>
        <dbReference type="ARBA" id="ARBA00022679"/>
    </source>
</evidence>
<evidence type="ECO:0000256" key="8">
    <source>
        <dbReference type="SAM" id="MobiDB-lite"/>
    </source>
</evidence>
<dbReference type="PROSITE" id="PS00107">
    <property type="entry name" value="PROTEIN_KINASE_ATP"/>
    <property type="match status" value="1"/>
</dbReference>
<accession>A0A1Y2FTR1</accession>
<evidence type="ECO:0000256" key="5">
    <source>
        <dbReference type="ARBA" id="ARBA00022840"/>
    </source>
</evidence>
<evidence type="ECO:0000256" key="4">
    <source>
        <dbReference type="ARBA" id="ARBA00022777"/>
    </source>
</evidence>
<dbReference type="Gene3D" id="1.10.510.10">
    <property type="entry name" value="Transferase(Phosphotransferase) domain 1"/>
    <property type="match status" value="1"/>
</dbReference>
<dbReference type="Proteomes" id="UP000193920">
    <property type="component" value="Unassembled WGS sequence"/>
</dbReference>
<keyword evidence="5 6" id="KW-0067">ATP-binding</keyword>
<evidence type="ECO:0000256" key="1">
    <source>
        <dbReference type="ARBA" id="ARBA00022527"/>
    </source>
</evidence>
<dbReference type="OrthoDB" id="20524at2759"/>
<feature type="domain" description="Protein kinase" evidence="9">
    <location>
        <begin position="1"/>
        <end position="300"/>
    </location>
</feature>
<keyword evidence="3 6" id="KW-0547">Nucleotide-binding</keyword>
<dbReference type="Pfam" id="PF00069">
    <property type="entry name" value="Pkinase"/>
    <property type="match status" value="1"/>
</dbReference>
<comment type="similarity">
    <text evidence="7">Belongs to the protein kinase superfamily.</text>
</comment>